<name>A0A7D4B2X0_9BACL</name>
<keyword evidence="2" id="KW-1185">Reference proteome</keyword>
<dbReference type="KEGG" id="kpul:GXN76_10175"/>
<dbReference type="AlphaFoldDB" id="A0A7D4B2X0"/>
<organism evidence="1 2">
    <name type="scientific">Kroppenstedtia pulmonis</name>
    <dbReference type="NCBI Taxonomy" id="1380685"/>
    <lineage>
        <taxon>Bacteria</taxon>
        <taxon>Bacillati</taxon>
        <taxon>Bacillota</taxon>
        <taxon>Bacilli</taxon>
        <taxon>Bacillales</taxon>
        <taxon>Thermoactinomycetaceae</taxon>
        <taxon>Kroppenstedtia</taxon>
    </lineage>
</organism>
<dbReference type="Proteomes" id="UP000503088">
    <property type="component" value="Chromosome"/>
</dbReference>
<protein>
    <submittedName>
        <fullName evidence="1">Uncharacterized protein</fullName>
    </submittedName>
</protein>
<dbReference type="RefSeq" id="WP_173222855.1">
    <property type="nucleotide sequence ID" value="NZ_CP048104.1"/>
</dbReference>
<sequence>MTLNDALYNWLQIKVVWEARPRDHSAEDTVKFFEHILLEDHGVKDLSLSKEKNSYIVCYSHEGQDYTKSFDREQAEQLLISIESEPKYNQQFDSKPKS</sequence>
<reference evidence="1 2" key="1">
    <citation type="submission" date="2020-01" db="EMBL/GenBank/DDBJ databases">
        <authorList>
            <person name="Gulvik C.A."/>
            <person name="Batra D.G."/>
        </authorList>
    </citation>
    <scope>NUCLEOTIDE SEQUENCE [LARGE SCALE GENOMIC DNA]</scope>
    <source>
        <strain evidence="1 2">W9323</strain>
    </source>
</reference>
<evidence type="ECO:0000313" key="1">
    <source>
        <dbReference type="EMBL" id="QKG84806.1"/>
    </source>
</evidence>
<evidence type="ECO:0000313" key="2">
    <source>
        <dbReference type="Proteomes" id="UP000503088"/>
    </source>
</evidence>
<gene>
    <name evidence="1" type="ORF">GXN76_10175</name>
</gene>
<proteinExistence type="predicted"/>
<accession>A0A7D4B2X0</accession>
<dbReference type="EMBL" id="CP048104">
    <property type="protein sequence ID" value="QKG84806.1"/>
    <property type="molecule type" value="Genomic_DNA"/>
</dbReference>